<gene>
    <name evidence="2" type="ORF">SCARR_04888</name>
</gene>
<dbReference type="RefSeq" id="WP_136064431.1">
    <property type="nucleotide sequence ID" value="NZ_CAAHFH010000002.1"/>
</dbReference>
<organism evidence="2 3">
    <name type="scientific">Pontiella sulfatireligans</name>
    <dbReference type="NCBI Taxonomy" id="2750658"/>
    <lineage>
        <taxon>Bacteria</taxon>
        <taxon>Pseudomonadati</taxon>
        <taxon>Kiritimatiellota</taxon>
        <taxon>Kiritimatiellia</taxon>
        <taxon>Kiritimatiellales</taxon>
        <taxon>Pontiellaceae</taxon>
        <taxon>Pontiella</taxon>
    </lineage>
</organism>
<sequence>MKPTKSPFQPKALLWWVAIIALAISAALYFFLKEQAQYDVALDQRRLLFPLIGIIIAGVCIIAGTAGRWFYPK</sequence>
<protein>
    <submittedName>
        <fullName evidence="2">Uncharacterized protein</fullName>
    </submittedName>
</protein>
<evidence type="ECO:0000313" key="2">
    <source>
        <dbReference type="EMBL" id="VGO22791.1"/>
    </source>
</evidence>
<keyword evidence="1" id="KW-0812">Transmembrane</keyword>
<keyword evidence="1" id="KW-0472">Membrane</keyword>
<feature type="transmembrane region" description="Helical" evidence="1">
    <location>
        <begin position="47"/>
        <end position="71"/>
    </location>
</feature>
<keyword evidence="1" id="KW-1133">Transmembrane helix</keyword>
<feature type="transmembrane region" description="Helical" evidence="1">
    <location>
        <begin position="12"/>
        <end position="32"/>
    </location>
</feature>
<dbReference type="AlphaFoldDB" id="A0A6C2UU05"/>
<dbReference type="EMBL" id="CAAHFH010000002">
    <property type="protein sequence ID" value="VGO22791.1"/>
    <property type="molecule type" value="Genomic_DNA"/>
</dbReference>
<evidence type="ECO:0000313" key="3">
    <source>
        <dbReference type="Proteomes" id="UP000346198"/>
    </source>
</evidence>
<reference evidence="2 3" key="1">
    <citation type="submission" date="2019-04" db="EMBL/GenBank/DDBJ databases">
        <authorList>
            <person name="Van Vliet M D."/>
        </authorList>
    </citation>
    <scope>NUCLEOTIDE SEQUENCE [LARGE SCALE GENOMIC DNA]</scope>
    <source>
        <strain evidence="2 3">F21</strain>
    </source>
</reference>
<accession>A0A6C2UU05</accession>
<name>A0A6C2UU05_9BACT</name>
<evidence type="ECO:0000256" key="1">
    <source>
        <dbReference type="SAM" id="Phobius"/>
    </source>
</evidence>
<proteinExistence type="predicted"/>
<dbReference type="Proteomes" id="UP000346198">
    <property type="component" value="Unassembled WGS sequence"/>
</dbReference>
<keyword evidence="3" id="KW-1185">Reference proteome</keyword>